<comment type="similarity">
    <text evidence="1 11">Belongs to the DnaX/STICHEL family.</text>
</comment>
<dbReference type="SUPFAM" id="SSF48019">
    <property type="entry name" value="post-AAA+ oligomerization domain-like"/>
    <property type="match status" value="1"/>
</dbReference>
<evidence type="ECO:0000313" key="14">
    <source>
        <dbReference type="EMBL" id="MDQ0933866.1"/>
    </source>
</evidence>
<dbReference type="EMBL" id="JAUSZS010000004">
    <property type="protein sequence ID" value="MDQ0933866.1"/>
    <property type="molecule type" value="Genomic_DNA"/>
</dbReference>
<comment type="function">
    <text evidence="11">DNA polymerase III is a complex, multichain enzyme responsible for most of the replicative synthesis in bacteria. This DNA polymerase also exhibits 3' to 5' exonuclease activity.</text>
</comment>
<feature type="region of interest" description="Disordered" evidence="12">
    <location>
        <begin position="460"/>
        <end position="576"/>
    </location>
</feature>
<dbReference type="InterPro" id="IPR012763">
    <property type="entry name" value="DNA_pol_III_sug/sutau_N"/>
</dbReference>
<dbReference type="InterPro" id="IPR022754">
    <property type="entry name" value="DNA_pol_III_gamma-3"/>
</dbReference>
<feature type="compositionally biased region" description="Low complexity" evidence="12">
    <location>
        <begin position="507"/>
        <end position="523"/>
    </location>
</feature>
<feature type="compositionally biased region" description="Acidic residues" evidence="12">
    <location>
        <begin position="739"/>
        <end position="753"/>
    </location>
</feature>
<feature type="domain" description="AAA+ ATPase" evidence="13">
    <location>
        <begin position="45"/>
        <end position="207"/>
    </location>
</feature>
<dbReference type="GO" id="GO:0003887">
    <property type="term" value="F:DNA-directed DNA polymerase activity"/>
    <property type="evidence" value="ECO:0007669"/>
    <property type="project" value="UniProtKB-EC"/>
</dbReference>
<dbReference type="InterPro" id="IPR027417">
    <property type="entry name" value="P-loop_NTPase"/>
</dbReference>
<dbReference type="InterPro" id="IPR008921">
    <property type="entry name" value="DNA_pol3_clamp-load_cplx_C"/>
</dbReference>
<dbReference type="PANTHER" id="PTHR11669:SF0">
    <property type="entry name" value="PROTEIN STICHEL-LIKE 2"/>
    <property type="match status" value="1"/>
</dbReference>
<organism evidence="14 15">
    <name type="scientific">Streptomyces turgidiscabies</name>
    <dbReference type="NCBI Taxonomy" id="85558"/>
    <lineage>
        <taxon>Bacteria</taxon>
        <taxon>Bacillati</taxon>
        <taxon>Actinomycetota</taxon>
        <taxon>Actinomycetes</taxon>
        <taxon>Kitasatosporales</taxon>
        <taxon>Streptomycetaceae</taxon>
        <taxon>Streptomyces</taxon>
    </lineage>
</organism>
<accession>A0ABU0RPE5</accession>
<evidence type="ECO:0000259" key="13">
    <source>
        <dbReference type="SMART" id="SM00382"/>
    </source>
</evidence>
<evidence type="ECO:0000256" key="11">
    <source>
        <dbReference type="RuleBase" id="RU364063"/>
    </source>
</evidence>
<feature type="compositionally biased region" description="Pro residues" evidence="12">
    <location>
        <begin position="487"/>
        <end position="506"/>
    </location>
</feature>
<dbReference type="NCBIfam" id="TIGR02397">
    <property type="entry name" value="dnaX_nterm"/>
    <property type="match status" value="1"/>
</dbReference>
<dbReference type="CDD" id="cd00009">
    <property type="entry name" value="AAA"/>
    <property type="match status" value="1"/>
</dbReference>
<evidence type="ECO:0000256" key="12">
    <source>
        <dbReference type="SAM" id="MobiDB-lite"/>
    </source>
</evidence>
<feature type="compositionally biased region" description="Pro residues" evidence="12">
    <location>
        <begin position="542"/>
        <end position="551"/>
    </location>
</feature>
<evidence type="ECO:0000256" key="3">
    <source>
        <dbReference type="ARBA" id="ARBA00022695"/>
    </source>
</evidence>
<dbReference type="InterPro" id="IPR045085">
    <property type="entry name" value="HLD_clamp_pol_III_gamma_tau"/>
</dbReference>
<keyword evidence="8 11" id="KW-0067">ATP-binding</keyword>
<evidence type="ECO:0000256" key="10">
    <source>
        <dbReference type="ARBA" id="ARBA00049244"/>
    </source>
</evidence>
<dbReference type="Gene3D" id="1.20.272.10">
    <property type="match status" value="1"/>
</dbReference>
<comment type="subunit">
    <text evidence="11">DNA polymerase III contains a core (composed of alpha, epsilon and theta chains) that associates with a tau subunit. This core dimerizes to form the POLIII' complex. PolIII' associates with the gamma complex (composed of gamma, delta, delta', psi and chi chains) and with the beta chain to form the complete DNA polymerase III complex.</text>
</comment>
<dbReference type="InterPro" id="IPR003593">
    <property type="entry name" value="AAA+_ATPase"/>
</dbReference>
<evidence type="ECO:0000256" key="2">
    <source>
        <dbReference type="ARBA" id="ARBA00022679"/>
    </source>
</evidence>
<keyword evidence="15" id="KW-1185">Reference proteome</keyword>
<evidence type="ECO:0000256" key="8">
    <source>
        <dbReference type="ARBA" id="ARBA00022840"/>
    </source>
</evidence>
<protein>
    <recommendedName>
        <fullName evidence="11">DNA polymerase III subunit gamma/tau</fullName>
        <ecNumber evidence="11">2.7.7.7</ecNumber>
    </recommendedName>
</protein>
<evidence type="ECO:0000256" key="7">
    <source>
        <dbReference type="ARBA" id="ARBA00022833"/>
    </source>
</evidence>
<evidence type="ECO:0000256" key="5">
    <source>
        <dbReference type="ARBA" id="ARBA00022723"/>
    </source>
</evidence>
<feature type="compositionally biased region" description="Low complexity" evidence="12">
    <location>
        <begin position="532"/>
        <end position="541"/>
    </location>
</feature>
<evidence type="ECO:0000256" key="4">
    <source>
        <dbReference type="ARBA" id="ARBA00022705"/>
    </source>
</evidence>
<dbReference type="InterPro" id="IPR050238">
    <property type="entry name" value="DNA_Rep/Repair_Clamp_Loader"/>
</dbReference>
<feature type="compositionally biased region" description="Pro residues" evidence="12">
    <location>
        <begin position="720"/>
        <end position="738"/>
    </location>
</feature>
<gene>
    <name evidence="11" type="primary">dnaX</name>
    <name evidence="14" type="ORF">QFZ49_003806</name>
</gene>
<dbReference type="SUPFAM" id="SSF52540">
    <property type="entry name" value="P-loop containing nucleoside triphosphate hydrolases"/>
    <property type="match status" value="1"/>
</dbReference>
<dbReference type="CDD" id="cd18137">
    <property type="entry name" value="HLD_clamp_pol_III_gamma_tau"/>
    <property type="match status" value="1"/>
</dbReference>
<feature type="compositionally biased region" description="Low complexity" evidence="12">
    <location>
        <begin position="566"/>
        <end position="576"/>
    </location>
</feature>
<evidence type="ECO:0000256" key="1">
    <source>
        <dbReference type="ARBA" id="ARBA00006360"/>
    </source>
</evidence>
<dbReference type="Pfam" id="PF12169">
    <property type="entry name" value="DNA_pol3_gamma3"/>
    <property type="match status" value="1"/>
</dbReference>
<feature type="region of interest" description="Disordered" evidence="12">
    <location>
        <begin position="433"/>
        <end position="452"/>
    </location>
</feature>
<evidence type="ECO:0000256" key="9">
    <source>
        <dbReference type="ARBA" id="ARBA00022932"/>
    </source>
</evidence>
<reference evidence="14 15" key="1">
    <citation type="submission" date="2023-07" db="EMBL/GenBank/DDBJ databases">
        <title>Comparative genomics of wheat-associated soil bacteria to identify genetic determinants of phenazine resistance.</title>
        <authorList>
            <person name="Mouncey N."/>
        </authorList>
    </citation>
    <scope>NUCLEOTIDE SEQUENCE [LARGE SCALE GENOMIC DNA]</scope>
    <source>
        <strain evidence="14 15">W2I16</strain>
    </source>
</reference>
<proteinExistence type="inferred from homology"/>
<comment type="caution">
    <text evidence="14">The sequence shown here is derived from an EMBL/GenBank/DDBJ whole genome shotgun (WGS) entry which is preliminary data.</text>
</comment>
<evidence type="ECO:0000256" key="6">
    <source>
        <dbReference type="ARBA" id="ARBA00022741"/>
    </source>
</evidence>
<dbReference type="Proteomes" id="UP001223072">
    <property type="component" value="Unassembled WGS sequence"/>
</dbReference>
<feature type="compositionally biased region" description="Pro residues" evidence="12">
    <location>
        <begin position="693"/>
        <end position="711"/>
    </location>
</feature>
<keyword evidence="7" id="KW-0862">Zinc</keyword>
<dbReference type="Pfam" id="PF13177">
    <property type="entry name" value="DNA_pol3_delta2"/>
    <property type="match status" value="1"/>
</dbReference>
<dbReference type="Gene3D" id="1.10.8.60">
    <property type="match status" value="1"/>
</dbReference>
<sequence length="777" mass="80022">MGPDIVVCVSSLALYRRYRPESFAEVIGQEHVTDPLQQALRNNRVNHAYLFSGPRGCGKTTSARILARCLNCEKGPTPTPCGECQSCQDLARNGPGSIDVIEIDAASHGGVDDARDLREKAFFGPASSRYKIYIIDEAHMVTPAGFNALLKVVEEPPEHLKFIFATTEPEKVIGTIRSRTHHYPFRLVPPGTLREYLAEVCGHENIPVADGVLPLVVRSGAGSVRDSMSVMDQLLAGAGAEGVTYAMATSLLGYTDSSLLDSVVEAFASGDGAAAFEVVDRIIEGGNDPRRFVADLLERLRDLVILAAVPDAAEKGLIDAPVDVIERMQAQAGVFGAAELSRAADLVNDGLTEMRGATSPRLQLELICARVLLPAAYGDERSVMARLDKLERGVNFSGGPAMGMGGAGIPMGYVPGPGAHEGAAAVGGPVGAPHPAAARAARGAEAPGAPVMPAASGAPGAVGGFGTADTGAAPAPQPQAPAQPQQPYQPQPQPQPPAQPQTPVAPAPAQTAPGAWPTATTAGSGRRPGGWPTATPAGSGQPPAPAAPAPTPAASYAQSPPPPQSQAPAVQAGAPVPGGLDPRMLWPNILESVKNRRRFTWILLSQNAQVSGFDGTTLQLGFMNAGARDNFASSGSEEVLKQALAEQFNVQWRIEAVVDPTGGGQAAQATGGYGGGNAPGGYGGGGGGYAAPAAPPAPHQQQAPPPPPPAAPQASGAPRPQHPAPAPRPSAPEPPPIAPEDDTPEDDDPDLDESALSGHELIVRELGATVMEEFTNE</sequence>
<keyword evidence="6 11" id="KW-0547">Nucleotide-binding</keyword>
<keyword evidence="5" id="KW-0479">Metal-binding</keyword>
<keyword evidence="4 11" id="KW-0235">DNA replication</keyword>
<comment type="catalytic activity">
    <reaction evidence="10 11">
        <text>DNA(n) + a 2'-deoxyribonucleoside 5'-triphosphate = DNA(n+1) + diphosphate</text>
        <dbReference type="Rhea" id="RHEA:22508"/>
        <dbReference type="Rhea" id="RHEA-COMP:17339"/>
        <dbReference type="Rhea" id="RHEA-COMP:17340"/>
        <dbReference type="ChEBI" id="CHEBI:33019"/>
        <dbReference type="ChEBI" id="CHEBI:61560"/>
        <dbReference type="ChEBI" id="CHEBI:173112"/>
        <dbReference type="EC" id="2.7.7.7"/>
    </reaction>
</comment>
<keyword evidence="2 11" id="KW-0808">Transferase</keyword>
<dbReference type="NCBIfam" id="NF005846">
    <property type="entry name" value="PRK07764.1-6"/>
    <property type="match status" value="1"/>
</dbReference>
<dbReference type="EC" id="2.7.7.7" evidence="11"/>
<dbReference type="Pfam" id="PF22608">
    <property type="entry name" value="DNAX_ATPase_lid"/>
    <property type="match status" value="1"/>
</dbReference>
<evidence type="ECO:0000313" key="15">
    <source>
        <dbReference type="Proteomes" id="UP001223072"/>
    </source>
</evidence>
<dbReference type="PANTHER" id="PTHR11669">
    <property type="entry name" value="REPLICATION FACTOR C / DNA POLYMERASE III GAMMA-TAU SUBUNIT"/>
    <property type="match status" value="1"/>
</dbReference>
<name>A0ABU0RPE5_9ACTN</name>
<dbReference type="Gene3D" id="3.40.50.300">
    <property type="entry name" value="P-loop containing nucleotide triphosphate hydrolases"/>
    <property type="match status" value="1"/>
</dbReference>
<feature type="region of interest" description="Disordered" evidence="12">
    <location>
        <begin position="687"/>
        <end position="759"/>
    </location>
</feature>
<keyword evidence="3 11" id="KW-0548">Nucleotidyltransferase</keyword>
<keyword evidence="9 11" id="KW-0239">DNA-directed DNA polymerase</keyword>
<dbReference type="SMART" id="SM00382">
    <property type="entry name" value="AAA"/>
    <property type="match status" value="1"/>
</dbReference>